<gene>
    <name evidence="1" type="ORF">AB6D66_00760</name>
</gene>
<organism evidence="1 2">
    <name type="scientific">Vibrio pomeroyi</name>
    <dbReference type="NCBI Taxonomy" id="198832"/>
    <lineage>
        <taxon>Bacteria</taxon>
        <taxon>Pseudomonadati</taxon>
        <taxon>Pseudomonadota</taxon>
        <taxon>Gammaproteobacteria</taxon>
        <taxon>Vibrionales</taxon>
        <taxon>Vibrionaceae</taxon>
        <taxon>Vibrio</taxon>
    </lineage>
</organism>
<accession>A0ABV4MR27</accession>
<dbReference type="EMBL" id="JBFSSG010000001">
    <property type="protein sequence ID" value="MEZ8719576.1"/>
    <property type="molecule type" value="Genomic_DNA"/>
</dbReference>
<sequence length="184" mass="20175">MKKKLFTIITATSLIVGCNGGGEGTPTVDNQPTAIETQAQYQSALSEALSKAGSMRNVITQPPTPDEITDLATVEGVDSNENGFRDSNERLAWQALDIIPDVTEADYQHLLGLMAKLEPSVPSVADSISEHEIYCDYRALKTEIQDRLSLEMIYEAVLDTDLRRTAFYDSVKPMTTSLVAEVCQ</sequence>
<evidence type="ECO:0000313" key="1">
    <source>
        <dbReference type="EMBL" id="MEZ8719576.1"/>
    </source>
</evidence>
<dbReference type="RefSeq" id="WP_269337611.1">
    <property type="nucleotide sequence ID" value="NZ_JBFSSG010000001.1"/>
</dbReference>
<protein>
    <recommendedName>
        <fullName evidence="3">Chromosome partitioning protein ParA</fullName>
    </recommendedName>
</protein>
<dbReference type="PROSITE" id="PS51257">
    <property type="entry name" value="PROKAR_LIPOPROTEIN"/>
    <property type="match status" value="1"/>
</dbReference>
<evidence type="ECO:0008006" key="3">
    <source>
        <dbReference type="Google" id="ProtNLM"/>
    </source>
</evidence>
<name>A0ABV4MR27_9VIBR</name>
<evidence type="ECO:0000313" key="2">
    <source>
        <dbReference type="Proteomes" id="UP001570071"/>
    </source>
</evidence>
<keyword evidence="2" id="KW-1185">Reference proteome</keyword>
<reference evidence="1 2" key="1">
    <citation type="journal article" date="2024" name="ISME J.">
        <title>Tailless and filamentous prophages are predominant in marine Vibrio.</title>
        <authorList>
            <person name="Steensen K."/>
            <person name="Seneca J."/>
            <person name="Bartlau N."/>
            <person name="Yu X.A."/>
            <person name="Hussain F.A."/>
            <person name="Polz M.F."/>
        </authorList>
    </citation>
    <scope>NUCLEOTIDE SEQUENCE [LARGE SCALE GENOMIC DNA]</scope>
    <source>
        <strain evidence="1 2">10N.239.312.F12</strain>
    </source>
</reference>
<dbReference type="Proteomes" id="UP001570071">
    <property type="component" value="Unassembled WGS sequence"/>
</dbReference>
<comment type="caution">
    <text evidence="1">The sequence shown here is derived from an EMBL/GenBank/DDBJ whole genome shotgun (WGS) entry which is preliminary data.</text>
</comment>
<proteinExistence type="predicted"/>